<dbReference type="Gene3D" id="3.40.50.720">
    <property type="entry name" value="NAD(P)-binding Rossmann-like Domain"/>
    <property type="match status" value="1"/>
</dbReference>
<dbReference type="EMBL" id="KV441471">
    <property type="protein sequence ID" value="OAG24855.1"/>
    <property type="molecule type" value="Genomic_DNA"/>
</dbReference>
<dbReference type="VEuPathDB" id="FungiDB:CC77DRAFT_546209"/>
<dbReference type="GO" id="GO:0005737">
    <property type="term" value="C:cytoplasm"/>
    <property type="evidence" value="ECO:0007669"/>
    <property type="project" value="TreeGrafter"/>
</dbReference>
<comment type="similarity">
    <text evidence="1">Belongs to the short-chain dehydrogenases/reductases (SDR) family.</text>
</comment>
<evidence type="ECO:0000313" key="5">
    <source>
        <dbReference type="Proteomes" id="UP000077248"/>
    </source>
</evidence>
<dbReference type="InterPro" id="IPR051468">
    <property type="entry name" value="Fungal_SecMetab_SDRs"/>
</dbReference>
<keyword evidence="5" id="KW-1185">Reference proteome</keyword>
<dbReference type="AlphaFoldDB" id="A0A177DYQ0"/>
<gene>
    <name evidence="4" type="ORF">CC77DRAFT_546209</name>
</gene>
<evidence type="ECO:0000313" key="4">
    <source>
        <dbReference type="EMBL" id="OAG24855.1"/>
    </source>
</evidence>
<dbReference type="PRINTS" id="PR00081">
    <property type="entry name" value="GDHRDH"/>
</dbReference>
<evidence type="ECO:0000256" key="1">
    <source>
        <dbReference type="ARBA" id="ARBA00006484"/>
    </source>
</evidence>
<dbReference type="RefSeq" id="XP_018390276.1">
    <property type="nucleotide sequence ID" value="XM_018532123.1"/>
</dbReference>
<protein>
    <submittedName>
        <fullName evidence="4">Short-chain dehydrogenase</fullName>
    </submittedName>
</protein>
<dbReference type="GO" id="GO:0016491">
    <property type="term" value="F:oxidoreductase activity"/>
    <property type="evidence" value="ECO:0007669"/>
    <property type="project" value="UniProtKB-KW"/>
</dbReference>
<dbReference type="KEGG" id="aalt:CC77DRAFT_546209"/>
<dbReference type="InterPro" id="IPR002347">
    <property type="entry name" value="SDR_fam"/>
</dbReference>
<dbReference type="SUPFAM" id="SSF51735">
    <property type="entry name" value="NAD(P)-binding Rossmann-fold domains"/>
    <property type="match status" value="1"/>
</dbReference>
<reference evidence="4 5" key="1">
    <citation type="submission" date="2016-05" db="EMBL/GenBank/DDBJ databases">
        <title>Comparative analysis of secretome profiles of manganese(II)-oxidizing ascomycete fungi.</title>
        <authorList>
            <consortium name="DOE Joint Genome Institute"/>
            <person name="Zeiner C.A."/>
            <person name="Purvine S.O."/>
            <person name="Zink E.M."/>
            <person name="Wu S."/>
            <person name="Pasa-Tolic L."/>
            <person name="Chaput D.L."/>
            <person name="Haridas S."/>
            <person name="Grigoriev I.V."/>
            <person name="Santelli C.M."/>
            <person name="Hansel C.M."/>
        </authorList>
    </citation>
    <scope>NUCLEOTIDE SEQUENCE [LARGE SCALE GENOMIC DNA]</scope>
    <source>
        <strain evidence="4 5">SRC1lrK2f</strain>
    </source>
</reference>
<dbReference type="PANTHER" id="PTHR43544">
    <property type="entry name" value="SHORT-CHAIN DEHYDROGENASE/REDUCTASE"/>
    <property type="match status" value="1"/>
</dbReference>
<dbReference type="GeneID" id="29117717"/>
<organism evidence="4 5">
    <name type="scientific">Alternaria alternata</name>
    <name type="common">Alternaria rot fungus</name>
    <name type="synonym">Torula alternata</name>
    <dbReference type="NCBI Taxonomy" id="5599"/>
    <lineage>
        <taxon>Eukaryota</taxon>
        <taxon>Fungi</taxon>
        <taxon>Dikarya</taxon>
        <taxon>Ascomycota</taxon>
        <taxon>Pezizomycotina</taxon>
        <taxon>Dothideomycetes</taxon>
        <taxon>Pleosporomycetidae</taxon>
        <taxon>Pleosporales</taxon>
        <taxon>Pleosporineae</taxon>
        <taxon>Pleosporaceae</taxon>
        <taxon>Alternaria</taxon>
        <taxon>Alternaria sect. Alternaria</taxon>
        <taxon>Alternaria alternata complex</taxon>
    </lineage>
</organism>
<name>A0A177DYQ0_ALTAL</name>
<evidence type="ECO:0000256" key="3">
    <source>
        <dbReference type="ARBA" id="ARBA00023002"/>
    </source>
</evidence>
<keyword evidence="2" id="KW-0521">NADP</keyword>
<dbReference type="PANTHER" id="PTHR43544:SF7">
    <property type="entry name" value="NADB-LER2"/>
    <property type="match status" value="1"/>
</dbReference>
<sequence length="253" mass="26458">MSSPLTYLITGANRGIGKGFTSTLLQRPNTTVIAGVRDVAKSTSALESLPKASGSKLIVVKIDSSDEADPKNAVAELQSKHGITSLDVVIANAGIAHSGTTIINTSSDALRDHFAVNTIGPILLFQAVKPLLQASKSGNPIYLGISTVIGSMGAQAMLAGFPQVFSPYGASKAALNWAFARIHFEESWLTSYVTHPGLVMTDMGSAMADPEALKAAGAITVEQSVNGVLSTLDKADRNLSGTFQNWDGTTLPW</sequence>
<dbReference type="OMA" id="YENHEIA"/>
<proteinExistence type="inferred from homology"/>
<dbReference type="CDD" id="cd05325">
    <property type="entry name" value="carb_red_sniffer_like_SDR_c"/>
    <property type="match status" value="1"/>
</dbReference>
<dbReference type="Proteomes" id="UP000077248">
    <property type="component" value="Unassembled WGS sequence"/>
</dbReference>
<evidence type="ECO:0000256" key="2">
    <source>
        <dbReference type="ARBA" id="ARBA00022857"/>
    </source>
</evidence>
<accession>A0A177DYQ0</accession>
<dbReference type="InterPro" id="IPR036291">
    <property type="entry name" value="NAD(P)-bd_dom_sf"/>
</dbReference>
<dbReference type="Pfam" id="PF00106">
    <property type="entry name" value="adh_short"/>
    <property type="match status" value="1"/>
</dbReference>
<keyword evidence="3" id="KW-0560">Oxidoreductase</keyword>